<dbReference type="GO" id="GO:0003997">
    <property type="term" value="F:acyl-CoA oxidase activity"/>
    <property type="evidence" value="ECO:0007669"/>
    <property type="project" value="InterPro"/>
</dbReference>
<comment type="caution">
    <text evidence="2">The sequence shown here is derived from an EMBL/GenBank/DDBJ whole genome shotgun (WGS) entry which is preliminary data.</text>
</comment>
<keyword evidence="3" id="KW-1185">Reference proteome</keyword>
<name>A0A1V9YQ68_ACHHY</name>
<dbReference type="SUPFAM" id="SSF47203">
    <property type="entry name" value="Acyl-CoA dehydrogenase C-terminal domain-like"/>
    <property type="match status" value="1"/>
</dbReference>
<reference evidence="2 3" key="1">
    <citation type="journal article" date="2014" name="Genome Biol. Evol.">
        <title>The secreted proteins of Achlya hypogyna and Thraustotheca clavata identify the ancestral oomycete secretome and reveal gene acquisitions by horizontal gene transfer.</title>
        <authorList>
            <person name="Misner I."/>
            <person name="Blouin N."/>
            <person name="Leonard G."/>
            <person name="Richards T.A."/>
            <person name="Lane C.E."/>
        </authorList>
    </citation>
    <scope>NUCLEOTIDE SEQUENCE [LARGE SCALE GENOMIC DNA]</scope>
    <source>
        <strain evidence="2 3">ATCC 48635</strain>
    </source>
</reference>
<dbReference type="AlphaFoldDB" id="A0A1V9YQ68"/>
<gene>
    <name evidence="2" type="ORF">ACHHYP_07992</name>
</gene>
<dbReference type="GO" id="GO:0033540">
    <property type="term" value="P:fatty acid beta-oxidation using acyl-CoA oxidase"/>
    <property type="evidence" value="ECO:0007669"/>
    <property type="project" value="TreeGrafter"/>
</dbReference>
<evidence type="ECO:0000313" key="3">
    <source>
        <dbReference type="Proteomes" id="UP000243579"/>
    </source>
</evidence>
<dbReference type="PANTHER" id="PTHR10909">
    <property type="entry name" value="ELECTRON TRANSPORT OXIDOREDUCTASE"/>
    <property type="match status" value="1"/>
</dbReference>
<sequence length="87" mass="9968">MLAYENQQRTLFPLIAMSYDHLELLQQLHATSSWLKVLVTREVSDDMERARRARGDHGYSASSNIPHLIDEFVGSACTGRRKPPPMR</sequence>
<dbReference type="EMBL" id="JNBR01001422">
    <property type="protein sequence ID" value="OQR87813.1"/>
    <property type="molecule type" value="Genomic_DNA"/>
</dbReference>
<dbReference type="GO" id="GO:0005504">
    <property type="term" value="F:fatty acid binding"/>
    <property type="evidence" value="ECO:0007669"/>
    <property type="project" value="TreeGrafter"/>
</dbReference>
<proteinExistence type="predicted"/>
<dbReference type="Gene3D" id="1.20.140.10">
    <property type="entry name" value="Butyryl-CoA Dehydrogenase, subunit A, domain 3"/>
    <property type="match status" value="1"/>
</dbReference>
<accession>A0A1V9YQ68</accession>
<dbReference type="InterPro" id="IPR012258">
    <property type="entry name" value="Acyl-CoA_oxidase"/>
</dbReference>
<dbReference type="GO" id="GO:0005777">
    <property type="term" value="C:peroxisome"/>
    <property type="evidence" value="ECO:0007669"/>
    <property type="project" value="InterPro"/>
</dbReference>
<protein>
    <recommendedName>
        <fullName evidence="1">Acyl-CoA oxidase C-alpha1 domain-containing protein</fullName>
    </recommendedName>
</protein>
<feature type="domain" description="Acyl-CoA oxidase C-alpha1" evidence="1">
    <location>
        <begin position="23"/>
        <end position="75"/>
    </location>
</feature>
<dbReference type="Pfam" id="PF22924">
    <property type="entry name" value="ACOX_C_alpha1"/>
    <property type="match status" value="1"/>
</dbReference>
<dbReference type="GO" id="GO:0071949">
    <property type="term" value="F:FAD binding"/>
    <property type="evidence" value="ECO:0007669"/>
    <property type="project" value="InterPro"/>
</dbReference>
<dbReference type="Proteomes" id="UP000243579">
    <property type="component" value="Unassembled WGS sequence"/>
</dbReference>
<dbReference type="GO" id="GO:0055088">
    <property type="term" value="P:lipid homeostasis"/>
    <property type="evidence" value="ECO:0007669"/>
    <property type="project" value="TreeGrafter"/>
</dbReference>
<evidence type="ECO:0000259" key="1">
    <source>
        <dbReference type="Pfam" id="PF22924"/>
    </source>
</evidence>
<dbReference type="STRING" id="1202772.A0A1V9YQ68"/>
<evidence type="ECO:0000313" key="2">
    <source>
        <dbReference type="EMBL" id="OQR87813.1"/>
    </source>
</evidence>
<organism evidence="2 3">
    <name type="scientific">Achlya hypogyna</name>
    <name type="common">Oomycete</name>
    <name type="synonym">Protoachlya hypogyna</name>
    <dbReference type="NCBI Taxonomy" id="1202772"/>
    <lineage>
        <taxon>Eukaryota</taxon>
        <taxon>Sar</taxon>
        <taxon>Stramenopiles</taxon>
        <taxon>Oomycota</taxon>
        <taxon>Saprolegniomycetes</taxon>
        <taxon>Saprolegniales</taxon>
        <taxon>Achlyaceae</taxon>
        <taxon>Achlya</taxon>
    </lineage>
</organism>
<dbReference type="PANTHER" id="PTHR10909:SF250">
    <property type="entry name" value="PEROXISOMAL ACYL-COENZYME A OXIDASE 1"/>
    <property type="match status" value="1"/>
</dbReference>
<dbReference type="InterPro" id="IPR036250">
    <property type="entry name" value="AcylCo_DH-like_C"/>
</dbReference>
<dbReference type="InterPro" id="IPR055060">
    <property type="entry name" value="ACOX_C_alpha1"/>
</dbReference>
<dbReference type="OrthoDB" id="538336at2759"/>